<dbReference type="EMBL" id="CP011097">
    <property type="protein sequence ID" value="AJZ76707.1"/>
    <property type="molecule type" value="Genomic_DNA"/>
</dbReference>
<keyword evidence="1" id="KW-0472">Membrane</keyword>
<sequence length="155" mass="17550">MLIFPIIHQASGHALFNSAESTIGNNRVQVATDPEFPQAGQKAKIRMHVTDRDLNDVKQFVVGVRIFYDDIQVDGIPPQSIDGGYWDFDYAFDKPGNHVFRVDIYGENNKAITHTFNMSTQSPFGYIFFYVIMSGAIGAAVIFGYIYLPKRIKRH</sequence>
<gene>
    <name evidence="2" type="ORF">SU86_007215</name>
</gene>
<accession>A0A3G1B905</accession>
<dbReference type="KEGG" id="tah:SU86_007215"/>
<name>A0A3G1B905_9ARCH</name>
<keyword evidence="1" id="KW-0812">Transmembrane</keyword>
<evidence type="ECO:0000313" key="3">
    <source>
        <dbReference type="Proteomes" id="UP000266745"/>
    </source>
</evidence>
<organism evidence="2 3">
    <name type="scientific">Candidatus Nitrosotenuis cloacae</name>
    <dbReference type="NCBI Taxonomy" id="1603555"/>
    <lineage>
        <taxon>Archaea</taxon>
        <taxon>Nitrososphaerota</taxon>
        <taxon>Candidatus Nitrosotenuis</taxon>
    </lineage>
</organism>
<dbReference type="AlphaFoldDB" id="A0A3G1B905"/>
<dbReference type="Proteomes" id="UP000266745">
    <property type="component" value="Chromosome"/>
</dbReference>
<evidence type="ECO:0000256" key="1">
    <source>
        <dbReference type="SAM" id="Phobius"/>
    </source>
</evidence>
<keyword evidence="3" id="KW-1185">Reference proteome</keyword>
<protein>
    <recommendedName>
        <fullName evidence="4">YtkA-like domain-containing protein</fullName>
    </recommendedName>
</protein>
<keyword evidence="1" id="KW-1133">Transmembrane helix</keyword>
<evidence type="ECO:0008006" key="4">
    <source>
        <dbReference type="Google" id="ProtNLM"/>
    </source>
</evidence>
<evidence type="ECO:0000313" key="2">
    <source>
        <dbReference type="EMBL" id="AJZ76707.1"/>
    </source>
</evidence>
<reference evidence="2 3" key="1">
    <citation type="journal article" date="2016" name="Sci. Rep.">
        <title>A novel ammonia-oxidizing archaeon from wastewater treatment plant: Its enrichment, physiological and genomic characteristics.</title>
        <authorList>
            <person name="Li Y."/>
            <person name="Ding K."/>
            <person name="Wen X."/>
            <person name="Zhang B."/>
            <person name="Shen B."/>
            <person name="Yang Y."/>
        </authorList>
    </citation>
    <scope>NUCLEOTIDE SEQUENCE [LARGE SCALE GENOMIC DNA]</scope>
    <source>
        <strain evidence="2 3">SAT1</strain>
    </source>
</reference>
<proteinExistence type="predicted"/>
<feature type="transmembrane region" description="Helical" evidence="1">
    <location>
        <begin position="124"/>
        <end position="148"/>
    </location>
</feature>